<evidence type="ECO:0000313" key="8">
    <source>
        <dbReference type="EMBL" id="MBD8062099.1"/>
    </source>
</evidence>
<evidence type="ECO:0000256" key="6">
    <source>
        <dbReference type="PIRNR" id="PIRNR002854"/>
    </source>
</evidence>
<feature type="signal peptide" evidence="7">
    <location>
        <begin position="1"/>
        <end position="27"/>
    </location>
</feature>
<name>A0ABR8Z2R2_9MICO</name>
<dbReference type="Pfam" id="PF03180">
    <property type="entry name" value="Lipoprotein_9"/>
    <property type="match status" value="1"/>
</dbReference>
<keyword evidence="4" id="KW-0564">Palmitate</keyword>
<reference evidence="8 9" key="1">
    <citation type="submission" date="2020-08" db="EMBL/GenBank/DDBJ databases">
        <title>A Genomic Blueprint of the Chicken Gut Microbiome.</title>
        <authorList>
            <person name="Gilroy R."/>
            <person name="Ravi A."/>
            <person name="Getino M."/>
            <person name="Pursley I."/>
            <person name="Horton D.L."/>
            <person name="Alikhan N.-F."/>
            <person name="Baker D."/>
            <person name="Gharbi K."/>
            <person name="Hall N."/>
            <person name="Watson M."/>
            <person name="Adriaenssens E.M."/>
            <person name="Foster-Nyarko E."/>
            <person name="Jarju S."/>
            <person name="Secka A."/>
            <person name="Antonio M."/>
            <person name="Oren A."/>
            <person name="Chaudhuri R."/>
            <person name="La Ragione R.M."/>
            <person name="Hildebrand F."/>
            <person name="Pallen M.J."/>
        </authorList>
    </citation>
    <scope>NUCLEOTIDE SEQUENCE [LARGE SCALE GENOMIC DNA]</scope>
    <source>
        <strain evidence="8 9">Sa1BUA1</strain>
    </source>
</reference>
<feature type="chain" id="PRO_5046895371" description="Lipoprotein" evidence="7">
    <location>
        <begin position="28"/>
        <end position="283"/>
    </location>
</feature>
<evidence type="ECO:0000256" key="5">
    <source>
        <dbReference type="ARBA" id="ARBA00023288"/>
    </source>
</evidence>
<dbReference type="SUPFAM" id="SSF53850">
    <property type="entry name" value="Periplasmic binding protein-like II"/>
    <property type="match status" value="1"/>
</dbReference>
<evidence type="ECO:0000256" key="4">
    <source>
        <dbReference type="ARBA" id="ARBA00023139"/>
    </source>
</evidence>
<gene>
    <name evidence="8" type="ORF">H9624_07160</name>
</gene>
<keyword evidence="2 7" id="KW-0732">Signal</keyword>
<comment type="similarity">
    <text evidence="6">Belongs to the nlpA lipoprotein family.</text>
</comment>
<dbReference type="PROSITE" id="PS51257">
    <property type="entry name" value="PROKAR_LIPOPROTEIN"/>
    <property type="match status" value="1"/>
</dbReference>
<evidence type="ECO:0000313" key="9">
    <source>
        <dbReference type="Proteomes" id="UP000661894"/>
    </source>
</evidence>
<dbReference type="EMBL" id="JACSPO010000002">
    <property type="protein sequence ID" value="MBD8062099.1"/>
    <property type="molecule type" value="Genomic_DNA"/>
</dbReference>
<dbReference type="Gene3D" id="3.40.190.10">
    <property type="entry name" value="Periplasmic binding protein-like II"/>
    <property type="match status" value="2"/>
</dbReference>
<dbReference type="PIRSF" id="PIRSF002854">
    <property type="entry name" value="MetQ"/>
    <property type="match status" value="1"/>
</dbReference>
<keyword evidence="5 6" id="KW-0449">Lipoprotein</keyword>
<dbReference type="RefSeq" id="WP_251839208.1">
    <property type="nucleotide sequence ID" value="NZ_JACSPO010000002.1"/>
</dbReference>
<dbReference type="Proteomes" id="UP000661894">
    <property type="component" value="Unassembled WGS sequence"/>
</dbReference>
<comment type="subcellular location">
    <subcellularLocation>
        <location evidence="1">Membrane</location>
        <topology evidence="1">Lipid-anchor</topology>
    </subcellularLocation>
</comment>
<evidence type="ECO:0000256" key="1">
    <source>
        <dbReference type="ARBA" id="ARBA00004635"/>
    </source>
</evidence>
<comment type="caution">
    <text evidence="8">The sequence shown here is derived from an EMBL/GenBank/DDBJ whole genome shotgun (WGS) entry which is preliminary data.</text>
</comment>
<evidence type="ECO:0000256" key="2">
    <source>
        <dbReference type="ARBA" id="ARBA00022729"/>
    </source>
</evidence>
<proteinExistence type="inferred from homology"/>
<keyword evidence="3" id="KW-0472">Membrane</keyword>
<dbReference type="CDD" id="cd13597">
    <property type="entry name" value="PBP2_lipoprotein_Tp32"/>
    <property type="match status" value="1"/>
</dbReference>
<sequence>MTTLRTSTRIAALAGVAALTLAACGDAADDTTDGASPAADGEVTTIVVGASPTPHAEILEFVQDNLAEDAGFTLDIVEYTDYVQPNVQLAEGELDANFFQHLPYFEAEVEEKGYDFAHFEGVHIEPYGVYSDSVASLDELPDGAQVGVPNDPANQARALELLAAEGLFTLAADVEDPTIFDVADNPKNVELAELEAAQLVRSLQDFDAAVINGNYALEADLNPAEDAILLESGEGNPYANLLAVRAEDAENEAILALDEALHSEEVRAFIEERWPAGEIIPAF</sequence>
<protein>
    <recommendedName>
        <fullName evidence="6">Lipoprotein</fullName>
    </recommendedName>
</protein>
<keyword evidence="9" id="KW-1185">Reference proteome</keyword>
<dbReference type="InterPro" id="IPR004872">
    <property type="entry name" value="Lipoprotein_NlpA"/>
</dbReference>
<evidence type="ECO:0000256" key="3">
    <source>
        <dbReference type="ARBA" id="ARBA00023136"/>
    </source>
</evidence>
<dbReference type="PANTHER" id="PTHR30429">
    <property type="entry name" value="D-METHIONINE-BINDING LIPOPROTEIN METQ"/>
    <property type="match status" value="1"/>
</dbReference>
<dbReference type="PANTHER" id="PTHR30429:SF0">
    <property type="entry name" value="METHIONINE-BINDING LIPOPROTEIN METQ"/>
    <property type="match status" value="1"/>
</dbReference>
<organism evidence="8 9">
    <name type="scientific">Oceanitalea stevensii</name>
    <dbReference type="NCBI Taxonomy" id="2763072"/>
    <lineage>
        <taxon>Bacteria</taxon>
        <taxon>Bacillati</taxon>
        <taxon>Actinomycetota</taxon>
        <taxon>Actinomycetes</taxon>
        <taxon>Micrococcales</taxon>
        <taxon>Bogoriellaceae</taxon>
        <taxon>Georgenia</taxon>
    </lineage>
</organism>
<accession>A0ABR8Z2R2</accession>
<evidence type="ECO:0000256" key="7">
    <source>
        <dbReference type="SAM" id="SignalP"/>
    </source>
</evidence>